<evidence type="ECO:0000313" key="2">
    <source>
        <dbReference type="Proteomes" id="UP000053477"/>
    </source>
</evidence>
<gene>
    <name evidence="1" type="ORF">SCHPADRAFT_948415</name>
</gene>
<dbReference type="Proteomes" id="UP000053477">
    <property type="component" value="Unassembled WGS sequence"/>
</dbReference>
<accession>A0A0H2QVW0</accession>
<organism evidence="1 2">
    <name type="scientific">Schizopora paradoxa</name>
    <dbReference type="NCBI Taxonomy" id="27342"/>
    <lineage>
        <taxon>Eukaryota</taxon>
        <taxon>Fungi</taxon>
        <taxon>Dikarya</taxon>
        <taxon>Basidiomycota</taxon>
        <taxon>Agaricomycotina</taxon>
        <taxon>Agaricomycetes</taxon>
        <taxon>Hymenochaetales</taxon>
        <taxon>Schizoporaceae</taxon>
        <taxon>Schizopora</taxon>
    </lineage>
</organism>
<name>A0A0H2QVW0_9AGAM</name>
<dbReference type="InParanoid" id="A0A0H2QVW0"/>
<reference evidence="1 2" key="1">
    <citation type="submission" date="2015-04" db="EMBL/GenBank/DDBJ databases">
        <title>Complete genome sequence of Schizopora paradoxa KUC8140, a cosmopolitan wood degrader in East Asia.</title>
        <authorList>
            <consortium name="DOE Joint Genome Institute"/>
            <person name="Min B."/>
            <person name="Park H."/>
            <person name="Jang Y."/>
            <person name="Kim J.-J."/>
            <person name="Kim K.H."/>
            <person name="Pangilinan J."/>
            <person name="Lipzen A."/>
            <person name="Riley R."/>
            <person name="Grigoriev I.V."/>
            <person name="Spatafora J.W."/>
            <person name="Choi I.-G."/>
        </authorList>
    </citation>
    <scope>NUCLEOTIDE SEQUENCE [LARGE SCALE GENOMIC DNA]</scope>
    <source>
        <strain evidence="1 2">KUC8140</strain>
    </source>
</reference>
<dbReference type="AlphaFoldDB" id="A0A0H2QVW0"/>
<keyword evidence="2" id="KW-1185">Reference proteome</keyword>
<proteinExistence type="predicted"/>
<sequence>MPRDTHPSHDTLACLSVPTFLRNTSSSRASSRDAPRTGSSCDLAVILRPFPRPSPALRHFSLFASLSTLLVGSRLASSAWRDTFLASLSACLTIPFNPLPHMQGSYLLSGFAVSYDTVLVQKCVLRCI</sequence>
<evidence type="ECO:0000313" key="1">
    <source>
        <dbReference type="EMBL" id="KLO03735.1"/>
    </source>
</evidence>
<dbReference type="EMBL" id="KQ087114">
    <property type="protein sequence ID" value="KLO03735.1"/>
    <property type="molecule type" value="Genomic_DNA"/>
</dbReference>
<protein>
    <submittedName>
        <fullName evidence="1">Uncharacterized protein</fullName>
    </submittedName>
</protein>